<evidence type="ECO:0000259" key="1">
    <source>
        <dbReference type="Pfam" id="PF18962"/>
    </source>
</evidence>
<dbReference type="Pfam" id="PF18962">
    <property type="entry name" value="Por_Secre_tail"/>
    <property type="match status" value="1"/>
</dbReference>
<organism evidence="2 3">
    <name type="scientific">Marivirga salinarum</name>
    <dbReference type="NCBI Taxonomy" id="3059078"/>
    <lineage>
        <taxon>Bacteria</taxon>
        <taxon>Pseudomonadati</taxon>
        <taxon>Bacteroidota</taxon>
        <taxon>Cytophagia</taxon>
        <taxon>Cytophagales</taxon>
        <taxon>Marivirgaceae</taxon>
        <taxon>Marivirga</taxon>
    </lineage>
</organism>
<keyword evidence="3" id="KW-1185">Reference proteome</keyword>
<reference evidence="2 3" key="1">
    <citation type="submission" date="2023-08" db="EMBL/GenBank/DDBJ databases">
        <title>Comparative genomics and taxonomic characterization of three novel marine species of genus Marivirga.</title>
        <authorList>
            <person name="Muhammad N."/>
            <person name="Kim S.-G."/>
        </authorList>
    </citation>
    <scope>NUCLEOTIDE SEQUENCE [LARGE SCALE GENOMIC DNA]</scope>
    <source>
        <strain evidence="2 3">BDSF4-3</strain>
    </source>
</reference>
<dbReference type="AlphaFoldDB" id="A0AA51NA23"/>
<feature type="domain" description="Secretion system C-terminal sorting" evidence="1">
    <location>
        <begin position="45"/>
        <end position="119"/>
    </location>
</feature>
<sequence length="121" mass="13831">MKTLINILILTFFSFNIFISEAGTENPIVKTDNVEIIKALNNAEVYPNPAEEYIYLRIDDKDLSSDVKIEVMSIIGNKMKVTHDKLDTGLYKIDLSNIPVGHYYVMLTVDSEKSLKKFIKK</sequence>
<dbReference type="KEGG" id="msaa:QYS49_38890"/>
<evidence type="ECO:0000313" key="3">
    <source>
        <dbReference type="Proteomes" id="UP001230496"/>
    </source>
</evidence>
<dbReference type="InterPro" id="IPR026444">
    <property type="entry name" value="Secre_tail"/>
</dbReference>
<protein>
    <submittedName>
        <fullName evidence="2">T9SS type A sorting domain-containing protein</fullName>
    </submittedName>
</protein>
<dbReference type="EMBL" id="CP129971">
    <property type="protein sequence ID" value="WMN11572.1"/>
    <property type="molecule type" value="Genomic_DNA"/>
</dbReference>
<gene>
    <name evidence="2" type="ORF">QYS49_38890</name>
</gene>
<accession>A0AA51NA23</accession>
<proteinExistence type="predicted"/>
<dbReference type="Proteomes" id="UP001230496">
    <property type="component" value="Chromosome"/>
</dbReference>
<evidence type="ECO:0000313" key="2">
    <source>
        <dbReference type="EMBL" id="WMN11572.1"/>
    </source>
</evidence>
<name>A0AA51NA23_9BACT</name>
<dbReference type="NCBIfam" id="TIGR04183">
    <property type="entry name" value="Por_Secre_tail"/>
    <property type="match status" value="1"/>
</dbReference>
<dbReference type="RefSeq" id="WP_308348972.1">
    <property type="nucleotide sequence ID" value="NZ_CP129971.1"/>
</dbReference>